<dbReference type="InterPro" id="IPR052175">
    <property type="entry name" value="ComplexI-like_HydComp"/>
</dbReference>
<feature type="transmembrane region" description="Helical" evidence="8">
    <location>
        <begin position="132"/>
        <end position="149"/>
    </location>
</feature>
<comment type="subcellular location">
    <subcellularLocation>
        <location evidence="1">Cell membrane</location>
        <topology evidence="1">Multi-pass membrane protein</topology>
    </subcellularLocation>
    <subcellularLocation>
        <location evidence="7">Membrane</location>
        <topology evidence="7">Multi-pass membrane protein</topology>
    </subcellularLocation>
</comment>
<feature type="transmembrane region" description="Helical" evidence="8">
    <location>
        <begin position="460"/>
        <end position="478"/>
    </location>
</feature>
<keyword evidence="4 8" id="KW-1133">Transmembrane helix</keyword>
<feature type="transmembrane region" description="Helical" evidence="8">
    <location>
        <begin position="253"/>
        <end position="273"/>
    </location>
</feature>
<keyword evidence="5" id="KW-0560">Oxidoreductase</keyword>
<gene>
    <name evidence="10" type="ORF">SAMN05661077_1976</name>
</gene>
<evidence type="ECO:0000256" key="4">
    <source>
        <dbReference type="ARBA" id="ARBA00022989"/>
    </source>
</evidence>
<keyword evidence="11" id="KW-1185">Reference proteome</keyword>
<evidence type="ECO:0000259" key="9">
    <source>
        <dbReference type="Pfam" id="PF00361"/>
    </source>
</evidence>
<evidence type="ECO:0000256" key="8">
    <source>
        <dbReference type="SAM" id="Phobius"/>
    </source>
</evidence>
<keyword evidence="3 7" id="KW-0812">Transmembrane</keyword>
<feature type="transmembrane region" description="Helical" evidence="8">
    <location>
        <begin position="12"/>
        <end position="30"/>
    </location>
</feature>
<dbReference type="Pfam" id="PF00361">
    <property type="entry name" value="Proton_antipo_M"/>
    <property type="match status" value="1"/>
</dbReference>
<organism evidence="10 11">
    <name type="scientific">Thiohalorhabdus denitrificans</name>
    <dbReference type="NCBI Taxonomy" id="381306"/>
    <lineage>
        <taxon>Bacteria</taxon>
        <taxon>Pseudomonadati</taxon>
        <taxon>Pseudomonadota</taxon>
        <taxon>Gammaproteobacteria</taxon>
        <taxon>Thiohalorhabdales</taxon>
        <taxon>Thiohalorhabdaceae</taxon>
        <taxon>Thiohalorhabdus</taxon>
    </lineage>
</organism>
<dbReference type="EMBL" id="FMUN01000005">
    <property type="protein sequence ID" value="SCY39026.1"/>
    <property type="molecule type" value="Genomic_DNA"/>
</dbReference>
<feature type="transmembrane region" description="Helical" evidence="8">
    <location>
        <begin position="76"/>
        <end position="96"/>
    </location>
</feature>
<keyword evidence="6 8" id="KW-0472">Membrane</keyword>
<proteinExistence type="predicted"/>
<sequence length="575" mass="59160">MTPLADLAPARAEALLALAWLAPLAGLATLALSGRRALALAPLWGLPGLAAALLLPDGAALQLPWVLTGIRLEMDPVGRVFLLLAAFLWTAAAGFARGYLDGKPGTRRFLGFYLLCMAGNLGLTVAQDPPAFLAFFSLMGLSAYGLIIHTGTPFTRRAANVYLGAAVTGEMAVLAGLLFTVGGGLGSPWWEVLLVVGLGVKAGLLPLHFWLPLAHPAAPSPASAVLSGTMIKAGLLGWLRFLPLGEAALPGLGAYLMAMGLAGAFLMVAVGLPQRDPKTVLAYSSISQMGWLAGAVGVGLAAPAAWGALLPAVLAYALHHGLAKGALFLSTGLQGARYPGRAARAALGAAFVLPALTIAGLPGTSGAAAKTGLKEALKEAPGLAAVPFELLLGLGAAATTLLMARFLFLLGRAEPQAPPGGWLLGPWLATVAASLALTWVWGPLRAWQLKTLAPAELVGALWPVTAGALLALAGAGVARRWGPLPTGTVPAGDLYVAAAAGLRWLRGRTTGARAALFRLGRAMDGTWATLYAMTWRPWRRRILATDRWGWGTSGTAFLLLMGAVAWAVLASLYGS</sequence>
<dbReference type="InterPro" id="IPR001750">
    <property type="entry name" value="ND/Mrp_TM"/>
</dbReference>
<feature type="transmembrane region" description="Helical" evidence="8">
    <location>
        <begin position="223"/>
        <end position="241"/>
    </location>
</feature>
<feature type="transmembrane region" description="Helical" evidence="8">
    <location>
        <begin position="108"/>
        <end position="126"/>
    </location>
</feature>
<protein>
    <submittedName>
        <fullName evidence="10">Formate hydrogenlyase subunit 3/Multisubunit Na+/H+ antiporter, MnhD subunit</fullName>
    </submittedName>
</protein>
<evidence type="ECO:0000256" key="2">
    <source>
        <dbReference type="ARBA" id="ARBA00022475"/>
    </source>
</evidence>
<feature type="domain" description="NADH:quinone oxidoreductase/Mrp antiporter transmembrane" evidence="9">
    <location>
        <begin position="187"/>
        <end position="334"/>
    </location>
</feature>
<reference evidence="11" key="1">
    <citation type="submission" date="2016-10" db="EMBL/GenBank/DDBJ databases">
        <authorList>
            <person name="Varghese N."/>
        </authorList>
    </citation>
    <scope>NUCLEOTIDE SEQUENCE [LARGE SCALE GENOMIC DNA]</scope>
    <source>
        <strain evidence="11">HL 19</strain>
    </source>
</reference>
<evidence type="ECO:0000256" key="5">
    <source>
        <dbReference type="ARBA" id="ARBA00023002"/>
    </source>
</evidence>
<dbReference type="PRINTS" id="PR01434">
    <property type="entry name" value="NADHDHGNASE5"/>
</dbReference>
<dbReference type="PANTHER" id="PTHR42682">
    <property type="entry name" value="HYDROGENASE-4 COMPONENT F"/>
    <property type="match status" value="1"/>
</dbReference>
<dbReference type="Proteomes" id="UP000183104">
    <property type="component" value="Unassembled WGS sequence"/>
</dbReference>
<keyword evidence="2" id="KW-1003">Cell membrane</keyword>
<evidence type="ECO:0000256" key="3">
    <source>
        <dbReference type="ARBA" id="ARBA00022692"/>
    </source>
</evidence>
<feature type="transmembrane region" description="Helical" evidence="8">
    <location>
        <begin position="280"/>
        <end position="302"/>
    </location>
</feature>
<dbReference type="RefSeq" id="WP_054965332.1">
    <property type="nucleotide sequence ID" value="NZ_FMUN01000005.1"/>
</dbReference>
<dbReference type="GO" id="GO:0016491">
    <property type="term" value="F:oxidoreductase activity"/>
    <property type="evidence" value="ECO:0007669"/>
    <property type="project" value="UniProtKB-KW"/>
</dbReference>
<keyword evidence="10" id="KW-0456">Lyase</keyword>
<feature type="transmembrane region" description="Helical" evidence="8">
    <location>
        <begin position="342"/>
        <end position="363"/>
    </location>
</feature>
<evidence type="ECO:0000256" key="7">
    <source>
        <dbReference type="RuleBase" id="RU000320"/>
    </source>
</evidence>
<accession>A0A1G5FIF3</accession>
<evidence type="ECO:0000256" key="1">
    <source>
        <dbReference type="ARBA" id="ARBA00004651"/>
    </source>
</evidence>
<dbReference type="GO" id="GO:0005886">
    <property type="term" value="C:plasma membrane"/>
    <property type="evidence" value="ECO:0007669"/>
    <property type="project" value="UniProtKB-SubCell"/>
</dbReference>
<feature type="transmembrane region" description="Helical" evidence="8">
    <location>
        <begin position="420"/>
        <end position="440"/>
    </location>
</feature>
<feature type="transmembrane region" description="Helical" evidence="8">
    <location>
        <begin position="548"/>
        <end position="573"/>
    </location>
</feature>
<feature type="transmembrane region" description="Helical" evidence="8">
    <location>
        <begin position="37"/>
        <end position="56"/>
    </location>
</feature>
<name>A0A1G5FIF3_9GAMM</name>
<feature type="transmembrane region" description="Helical" evidence="8">
    <location>
        <begin position="383"/>
        <end position="408"/>
    </location>
</feature>
<evidence type="ECO:0000313" key="10">
    <source>
        <dbReference type="EMBL" id="SCY39026.1"/>
    </source>
</evidence>
<dbReference type="PANTHER" id="PTHR42682:SF4">
    <property type="entry name" value="NADH-UBIQUINONE_PLASTOQUINONE"/>
    <property type="match status" value="1"/>
</dbReference>
<evidence type="ECO:0000256" key="6">
    <source>
        <dbReference type="ARBA" id="ARBA00023136"/>
    </source>
</evidence>
<dbReference type="OrthoDB" id="9768329at2"/>
<feature type="transmembrane region" description="Helical" evidence="8">
    <location>
        <begin position="161"/>
        <end position="183"/>
    </location>
</feature>
<evidence type="ECO:0000313" key="11">
    <source>
        <dbReference type="Proteomes" id="UP000183104"/>
    </source>
</evidence>
<dbReference type="GO" id="GO:0016829">
    <property type="term" value="F:lyase activity"/>
    <property type="evidence" value="ECO:0007669"/>
    <property type="project" value="UniProtKB-KW"/>
</dbReference>
<dbReference type="AlphaFoldDB" id="A0A1G5FIF3"/>